<dbReference type="OrthoDB" id="424753at2759"/>
<dbReference type="Proteomes" id="UP000479000">
    <property type="component" value="Unassembled WGS sequence"/>
</dbReference>
<protein>
    <recommendedName>
        <fullName evidence="3">Calpain catalytic domain-containing protein</fullName>
    </recommendedName>
</protein>
<comment type="similarity">
    <text evidence="1">Belongs to the peptidase C2 family.</text>
</comment>
<dbReference type="SMART" id="SM00230">
    <property type="entry name" value="CysPc"/>
    <property type="match status" value="1"/>
</dbReference>
<reference evidence="4 5" key="1">
    <citation type="submission" date="2020-02" db="EMBL/GenBank/DDBJ databases">
        <authorList>
            <person name="Ferguson B K."/>
        </authorList>
    </citation>
    <scope>NUCLEOTIDE SEQUENCE [LARGE SCALE GENOMIC DNA]</scope>
</reference>
<name>A0A6H5GLW4_9HEMI</name>
<dbReference type="PRINTS" id="PR00704">
    <property type="entry name" value="CALPAIN"/>
</dbReference>
<evidence type="ECO:0000313" key="5">
    <source>
        <dbReference type="Proteomes" id="UP000479000"/>
    </source>
</evidence>
<dbReference type="PANTHER" id="PTHR10183">
    <property type="entry name" value="CALPAIN"/>
    <property type="match status" value="1"/>
</dbReference>
<dbReference type="GO" id="GO:0006508">
    <property type="term" value="P:proteolysis"/>
    <property type="evidence" value="ECO:0007669"/>
    <property type="project" value="InterPro"/>
</dbReference>
<feature type="domain" description="Calpain catalytic" evidence="3">
    <location>
        <begin position="44"/>
        <end position="212"/>
    </location>
</feature>
<dbReference type="GO" id="GO:0005737">
    <property type="term" value="C:cytoplasm"/>
    <property type="evidence" value="ECO:0007669"/>
    <property type="project" value="TreeGrafter"/>
</dbReference>
<comment type="caution">
    <text evidence="2">Lacks conserved residue(s) required for the propagation of feature annotation.</text>
</comment>
<evidence type="ECO:0000256" key="2">
    <source>
        <dbReference type="PROSITE-ProRule" id="PRU00239"/>
    </source>
</evidence>
<keyword evidence="5" id="KW-1185">Reference proteome</keyword>
<dbReference type="InterPro" id="IPR038765">
    <property type="entry name" value="Papain-like_cys_pep_sf"/>
</dbReference>
<dbReference type="EMBL" id="CADCXU010015740">
    <property type="protein sequence ID" value="CAB0005007.1"/>
    <property type="molecule type" value="Genomic_DNA"/>
</dbReference>
<sequence length="254" mass="29052">MASETKIDVQKERKALTNAKALLDDVHFLRPVTFSEPALRCCDIVWLRPKSVTEEPQVYVPVADGSSKIGRLRTANSIPEFEWFMVPLAQLCNSPKLIFKMLSEDENFDADYGGMFKVKFYSSGNWQEIIIDDRLPCHSCDQSEIRPYFATIETGFWLPLIIKAYAKLHGSYEKLIGGIMSEAYAEFTAGITEIFPLNSLRPKFHVSLKKFFDSSSLLTAEYVHKDEPYGDTSYWNVVDMECKEYDIPNLEPTD</sequence>
<evidence type="ECO:0000313" key="4">
    <source>
        <dbReference type="EMBL" id="CAB0005007.1"/>
    </source>
</evidence>
<evidence type="ECO:0000256" key="1">
    <source>
        <dbReference type="ARBA" id="ARBA00007623"/>
    </source>
</evidence>
<dbReference type="SUPFAM" id="SSF54001">
    <property type="entry name" value="Cysteine proteinases"/>
    <property type="match status" value="1"/>
</dbReference>
<dbReference type="InterPro" id="IPR001300">
    <property type="entry name" value="Peptidase_C2_calpain_cat"/>
</dbReference>
<dbReference type="AlphaFoldDB" id="A0A6H5GLW4"/>
<dbReference type="Pfam" id="PF00648">
    <property type="entry name" value="Peptidase_C2"/>
    <property type="match status" value="1"/>
</dbReference>
<dbReference type="InterPro" id="IPR022684">
    <property type="entry name" value="Calpain_cysteine_protease"/>
</dbReference>
<gene>
    <name evidence="4" type="ORF">NTEN_LOCUS10484</name>
</gene>
<organism evidence="4 5">
    <name type="scientific">Nesidiocoris tenuis</name>
    <dbReference type="NCBI Taxonomy" id="355587"/>
    <lineage>
        <taxon>Eukaryota</taxon>
        <taxon>Metazoa</taxon>
        <taxon>Ecdysozoa</taxon>
        <taxon>Arthropoda</taxon>
        <taxon>Hexapoda</taxon>
        <taxon>Insecta</taxon>
        <taxon>Pterygota</taxon>
        <taxon>Neoptera</taxon>
        <taxon>Paraneoptera</taxon>
        <taxon>Hemiptera</taxon>
        <taxon>Heteroptera</taxon>
        <taxon>Panheteroptera</taxon>
        <taxon>Cimicomorpha</taxon>
        <taxon>Miridae</taxon>
        <taxon>Dicyphina</taxon>
        <taxon>Nesidiocoris</taxon>
    </lineage>
</organism>
<feature type="non-terminal residue" evidence="4">
    <location>
        <position position="254"/>
    </location>
</feature>
<accession>A0A6H5GLW4</accession>
<dbReference type="PANTHER" id="PTHR10183:SF433">
    <property type="entry name" value="CALPAIN-A-RELATED"/>
    <property type="match status" value="1"/>
</dbReference>
<dbReference type="GO" id="GO:0004198">
    <property type="term" value="F:calcium-dependent cysteine-type endopeptidase activity"/>
    <property type="evidence" value="ECO:0007669"/>
    <property type="project" value="InterPro"/>
</dbReference>
<evidence type="ECO:0000259" key="3">
    <source>
        <dbReference type="PROSITE" id="PS50203"/>
    </source>
</evidence>
<proteinExistence type="inferred from homology"/>
<dbReference type="PROSITE" id="PS50203">
    <property type="entry name" value="CALPAIN_CAT"/>
    <property type="match status" value="1"/>
</dbReference>